<evidence type="ECO:0000256" key="9">
    <source>
        <dbReference type="ARBA" id="ARBA00023136"/>
    </source>
</evidence>
<name>A0A840R0Z6_9GAMM</name>
<dbReference type="Gene3D" id="1.20.120.160">
    <property type="entry name" value="HPT domain"/>
    <property type="match status" value="1"/>
</dbReference>
<dbReference type="GO" id="GO:0005886">
    <property type="term" value="C:plasma membrane"/>
    <property type="evidence" value="ECO:0007669"/>
    <property type="project" value="UniProtKB-SubCell"/>
</dbReference>
<protein>
    <submittedName>
        <fullName evidence="14">CheY-like chemotaxis protein/HPt (Histidine-containing phosphotransfer) domain-containing protein</fullName>
    </submittedName>
</protein>
<dbReference type="PANTHER" id="PTHR45339">
    <property type="entry name" value="HYBRID SIGNAL TRANSDUCTION HISTIDINE KINASE J"/>
    <property type="match status" value="1"/>
</dbReference>
<dbReference type="SUPFAM" id="SSF47226">
    <property type="entry name" value="Histidine-containing phosphotransfer domain, HPT domain"/>
    <property type="match status" value="1"/>
</dbReference>
<keyword evidence="6" id="KW-0067">ATP-binding</keyword>
<evidence type="ECO:0000259" key="13">
    <source>
        <dbReference type="PROSITE" id="PS50894"/>
    </source>
</evidence>
<dbReference type="Pfam" id="PF00072">
    <property type="entry name" value="Response_reg"/>
    <property type="match status" value="1"/>
</dbReference>
<keyword evidence="3 11" id="KW-0597">Phosphoprotein</keyword>
<feature type="domain" description="Response regulatory" evidence="12">
    <location>
        <begin position="7"/>
        <end position="124"/>
    </location>
</feature>
<evidence type="ECO:0000256" key="6">
    <source>
        <dbReference type="ARBA" id="ARBA00022840"/>
    </source>
</evidence>
<dbReference type="GO" id="GO:0004672">
    <property type="term" value="F:protein kinase activity"/>
    <property type="evidence" value="ECO:0007669"/>
    <property type="project" value="UniProtKB-ARBA"/>
</dbReference>
<dbReference type="PROSITE" id="PS50110">
    <property type="entry name" value="RESPONSE_REGULATORY"/>
    <property type="match status" value="1"/>
</dbReference>
<evidence type="ECO:0000256" key="8">
    <source>
        <dbReference type="ARBA" id="ARBA00023012"/>
    </source>
</evidence>
<keyword evidence="7" id="KW-1133">Transmembrane helix</keyword>
<dbReference type="InterPro" id="IPR036641">
    <property type="entry name" value="HPT_dom_sf"/>
</dbReference>
<sequence length="244" mass="26763">MSTTMLRILLADDSLPSLMATQIMLEKMGHEVLVATDGEQALALALRDRFDLILLDEYMPGLPGSAVTQRIRKSTNENNGTCIIALSGVHKEEECQRLYDSGIDELIIKPVTADRLLTAVTKHFPISSTSIDANVVSQLYADLGDEVGQRLIGMFVEELVQMSVRISQALKNDDTEEYLAVAHILKNSAALYGANDLATFSRQLNENTEQFAGNLSAAAKTLLERINEAHHAAKEYLSSAERKG</sequence>
<dbReference type="InterPro" id="IPR011006">
    <property type="entry name" value="CheY-like_superfamily"/>
</dbReference>
<evidence type="ECO:0000256" key="7">
    <source>
        <dbReference type="ARBA" id="ARBA00022989"/>
    </source>
</evidence>
<keyword evidence="15" id="KW-1185">Reference proteome</keyword>
<dbReference type="SUPFAM" id="SSF52172">
    <property type="entry name" value="CheY-like"/>
    <property type="match status" value="1"/>
</dbReference>
<evidence type="ECO:0000259" key="12">
    <source>
        <dbReference type="PROSITE" id="PS50110"/>
    </source>
</evidence>
<evidence type="ECO:0000256" key="2">
    <source>
        <dbReference type="ARBA" id="ARBA00022475"/>
    </source>
</evidence>
<dbReference type="AlphaFoldDB" id="A0A840R0Z6"/>
<evidence type="ECO:0000256" key="10">
    <source>
        <dbReference type="PROSITE-ProRule" id="PRU00110"/>
    </source>
</evidence>
<feature type="domain" description="HPt" evidence="13">
    <location>
        <begin position="144"/>
        <end position="240"/>
    </location>
</feature>
<keyword evidence="5" id="KW-0547">Nucleotide-binding</keyword>
<reference evidence="14 15" key="1">
    <citation type="submission" date="2020-08" db="EMBL/GenBank/DDBJ databases">
        <title>Genomic Encyclopedia of Type Strains, Phase IV (KMG-IV): sequencing the most valuable type-strain genomes for metagenomic binning, comparative biology and taxonomic classification.</title>
        <authorList>
            <person name="Goeker M."/>
        </authorList>
    </citation>
    <scope>NUCLEOTIDE SEQUENCE [LARGE SCALE GENOMIC DNA]</scope>
    <source>
        <strain evidence="14 15">DSM 25701</strain>
    </source>
</reference>
<dbReference type="Proteomes" id="UP000536640">
    <property type="component" value="Unassembled WGS sequence"/>
</dbReference>
<keyword evidence="2" id="KW-1003">Cell membrane</keyword>
<dbReference type="EMBL" id="JACHHW010000003">
    <property type="protein sequence ID" value="MBB5186779.1"/>
    <property type="molecule type" value="Genomic_DNA"/>
</dbReference>
<dbReference type="InterPro" id="IPR008207">
    <property type="entry name" value="Sig_transdc_His_kin_Hpt_dom"/>
</dbReference>
<evidence type="ECO:0000256" key="4">
    <source>
        <dbReference type="ARBA" id="ARBA00022692"/>
    </source>
</evidence>
<evidence type="ECO:0000256" key="11">
    <source>
        <dbReference type="PROSITE-ProRule" id="PRU00169"/>
    </source>
</evidence>
<comment type="caution">
    <text evidence="14">The sequence shown here is derived from an EMBL/GenBank/DDBJ whole genome shotgun (WGS) entry which is preliminary data.</text>
</comment>
<dbReference type="Pfam" id="PF01627">
    <property type="entry name" value="Hpt"/>
    <property type="match status" value="1"/>
</dbReference>
<feature type="modified residue" description="Phosphohistidine" evidence="10">
    <location>
        <position position="183"/>
    </location>
</feature>
<dbReference type="Gene3D" id="3.40.50.2300">
    <property type="match status" value="1"/>
</dbReference>
<evidence type="ECO:0000313" key="15">
    <source>
        <dbReference type="Proteomes" id="UP000536640"/>
    </source>
</evidence>
<comment type="subcellular location">
    <subcellularLocation>
        <location evidence="1">Cell membrane</location>
        <topology evidence="1">Multi-pass membrane protein</topology>
    </subcellularLocation>
</comment>
<dbReference type="GO" id="GO:0005524">
    <property type="term" value="F:ATP binding"/>
    <property type="evidence" value="ECO:0007669"/>
    <property type="project" value="UniProtKB-KW"/>
</dbReference>
<gene>
    <name evidence="14" type="ORF">HNQ57_001042</name>
</gene>
<dbReference type="InterPro" id="IPR001789">
    <property type="entry name" value="Sig_transdc_resp-reg_receiver"/>
</dbReference>
<dbReference type="CDD" id="cd17546">
    <property type="entry name" value="REC_hyHK_CKI1_RcsC-like"/>
    <property type="match status" value="1"/>
</dbReference>
<evidence type="ECO:0000256" key="5">
    <source>
        <dbReference type="ARBA" id="ARBA00022741"/>
    </source>
</evidence>
<organism evidence="14 15">
    <name type="scientific">Zhongshania antarctica</name>
    <dbReference type="NCBI Taxonomy" id="641702"/>
    <lineage>
        <taxon>Bacteria</taxon>
        <taxon>Pseudomonadati</taxon>
        <taxon>Pseudomonadota</taxon>
        <taxon>Gammaproteobacteria</taxon>
        <taxon>Cellvibrionales</taxon>
        <taxon>Spongiibacteraceae</taxon>
        <taxon>Zhongshania</taxon>
    </lineage>
</organism>
<keyword evidence="8" id="KW-0902">Two-component regulatory system</keyword>
<evidence type="ECO:0000256" key="1">
    <source>
        <dbReference type="ARBA" id="ARBA00004651"/>
    </source>
</evidence>
<dbReference type="PROSITE" id="PS50894">
    <property type="entry name" value="HPT"/>
    <property type="match status" value="1"/>
</dbReference>
<proteinExistence type="predicted"/>
<keyword evidence="4" id="KW-0812">Transmembrane</keyword>
<dbReference type="PANTHER" id="PTHR45339:SF1">
    <property type="entry name" value="HYBRID SIGNAL TRANSDUCTION HISTIDINE KINASE J"/>
    <property type="match status" value="1"/>
</dbReference>
<evidence type="ECO:0000313" key="14">
    <source>
        <dbReference type="EMBL" id="MBB5186779.1"/>
    </source>
</evidence>
<evidence type="ECO:0000256" key="3">
    <source>
        <dbReference type="ARBA" id="ARBA00022553"/>
    </source>
</evidence>
<dbReference type="RefSeq" id="WP_184461550.1">
    <property type="nucleotide sequence ID" value="NZ_JACHHW010000003.1"/>
</dbReference>
<dbReference type="GO" id="GO:0000160">
    <property type="term" value="P:phosphorelay signal transduction system"/>
    <property type="evidence" value="ECO:0007669"/>
    <property type="project" value="UniProtKB-KW"/>
</dbReference>
<dbReference type="SMART" id="SM00448">
    <property type="entry name" value="REC"/>
    <property type="match status" value="1"/>
</dbReference>
<keyword evidence="9" id="KW-0472">Membrane</keyword>
<feature type="modified residue" description="4-aspartylphosphate" evidence="11">
    <location>
        <position position="56"/>
    </location>
</feature>
<accession>A0A840R0Z6</accession>